<dbReference type="EMBL" id="CP013973">
    <property type="protein sequence ID" value="AXF79104.1"/>
    <property type="molecule type" value="Genomic_DNA"/>
</dbReference>
<protein>
    <submittedName>
        <fullName evidence="2">Replication protein RepA</fullName>
    </submittedName>
</protein>
<proteinExistence type="predicted"/>
<evidence type="ECO:0000313" key="2">
    <source>
        <dbReference type="EMBL" id="AXF79104.1"/>
    </source>
</evidence>
<organism evidence="2 3">
    <name type="scientific">Erwinia tracheiphila</name>
    <dbReference type="NCBI Taxonomy" id="65700"/>
    <lineage>
        <taxon>Bacteria</taxon>
        <taxon>Pseudomonadati</taxon>
        <taxon>Pseudomonadota</taxon>
        <taxon>Gammaproteobacteria</taxon>
        <taxon>Enterobacterales</taxon>
        <taxon>Erwiniaceae</taxon>
        <taxon>Erwinia</taxon>
    </lineage>
</organism>
<keyword evidence="2" id="KW-0614">Plasmid</keyword>
<accession>A0A345D087</accession>
<dbReference type="AlphaFoldDB" id="A0A345D087"/>
<dbReference type="EMBL" id="CP013973">
    <property type="protein sequence ID" value="AXF79077.1"/>
    <property type="molecule type" value="Genomic_DNA"/>
</dbReference>
<gene>
    <name evidence="1" type="ORF">AV903_26825</name>
    <name evidence="2" type="ORF">AV903_26985</name>
</gene>
<geneLocation type="plasmid" evidence="2 3">
    <name>unnamed3</name>
</geneLocation>
<evidence type="ECO:0000313" key="3">
    <source>
        <dbReference type="Proteomes" id="UP000264980"/>
    </source>
</evidence>
<reference evidence="3" key="1">
    <citation type="submission" date="2016-01" db="EMBL/GenBank/DDBJ databases">
        <authorList>
            <person name="Shapiro L."/>
        </authorList>
    </citation>
    <scope>NUCLEOTIDE SEQUENCE [LARGE SCALE GENOMIC DNA]</scope>
    <source>
        <strain evidence="3">MDcuke</strain>
        <plasmid evidence="3">unnamed3</plasmid>
    </source>
</reference>
<reference evidence="2 3" key="2">
    <citation type="submission" date="2016-01" db="EMBL/GenBank/DDBJ databases">
        <authorList>
            <person name="Oliw E.H."/>
        </authorList>
    </citation>
    <scope>NUCLEOTIDE SEQUENCE [LARGE SCALE GENOMIC DNA]</scope>
    <source>
        <strain evidence="2 3">MDcuke</strain>
        <plasmid evidence="2 3">unnamed3</plasmid>
    </source>
</reference>
<sequence length="59" mass="6567">MTPINLLARQSDEIIGVFVFQALVNPPSNLFPATLRRGPPKFLNSGQQFSTDSFCAQER</sequence>
<evidence type="ECO:0000313" key="1">
    <source>
        <dbReference type="EMBL" id="AXF79077.1"/>
    </source>
</evidence>
<dbReference type="Proteomes" id="UP000264980">
    <property type="component" value="Plasmid unnamed3"/>
</dbReference>
<name>A0A345D087_9GAMM</name>